<organism evidence="5 6">
    <name type="scientific">Xanthoceras sorbifolium</name>
    <dbReference type="NCBI Taxonomy" id="99658"/>
    <lineage>
        <taxon>Eukaryota</taxon>
        <taxon>Viridiplantae</taxon>
        <taxon>Streptophyta</taxon>
        <taxon>Embryophyta</taxon>
        <taxon>Tracheophyta</taxon>
        <taxon>Spermatophyta</taxon>
        <taxon>Magnoliopsida</taxon>
        <taxon>eudicotyledons</taxon>
        <taxon>Gunneridae</taxon>
        <taxon>Pentapetalae</taxon>
        <taxon>rosids</taxon>
        <taxon>malvids</taxon>
        <taxon>Sapindales</taxon>
        <taxon>Sapindaceae</taxon>
        <taxon>Xanthoceroideae</taxon>
        <taxon>Xanthoceras</taxon>
    </lineage>
</organism>
<dbReference type="InterPro" id="IPR000608">
    <property type="entry name" value="UBC"/>
</dbReference>
<name>A0ABQ8H1Q5_9ROSI</name>
<dbReference type="PROSITE" id="PS50127">
    <property type="entry name" value="UBC_2"/>
    <property type="match status" value="1"/>
</dbReference>
<keyword evidence="6" id="KW-1185">Reference proteome</keyword>
<accession>A0ABQ8H1Q5</accession>
<comment type="caution">
    <text evidence="5">The sequence shown here is derived from an EMBL/GenBank/DDBJ whole genome shotgun (WGS) entry which is preliminary data.</text>
</comment>
<gene>
    <name evidence="5" type="ORF">JRO89_XS15G0115400</name>
</gene>
<keyword evidence="2" id="KW-0833">Ubl conjugation pathway</keyword>
<protein>
    <recommendedName>
        <fullName evidence="4">UBC core domain-containing protein</fullName>
    </recommendedName>
</protein>
<sequence>MEPPPVLAQYIPQSSRKRLLSSSSSSASFVDSEVTEIPSTAFQTLKRNKQKQAIIHEVIDVEDYVDSADVKVLDEKVDSRKKGKALKYNADGSGNYQPMESAKSSGPGSHNLIILDSYDDQYVDLHDNIKYLDDFSFLQAYFDNANIPTGVEAPVPWFTDPASSSKKKDNGSNSLHVEPTSVSSSSFLNPMSGLGQTAVGDLPSSLLPPISAQIESSMPWWPYPFELPPKSTFTNYNTDSSVFDLFDAVHIPSEEGEDIPLAQDCAKNPSGDEDDILTKYKHFKQFDTVEDYSDHHYASKALSVKQPSKNWAKRIQEEWKILENDLPVLESDLVCDMEVCDTIFVRVYESRMDLLRAVIIGAEGTPYHDGLFFFDVFFPGGYPNVPPLVYYHSGGLRINPNLYECGKVCLSLLNTWSGNKNEKWIPSMSTMLQVLVSIQALILNQKPYFNEPGYASLNGTAKGETNSQKYNENTFILSLKTMVYTIRRPPKHFKDFVVGHFYKCARDIVTACKAYMDGAQVGCLVKGGVQDVDEGDKSSSDHFKTSLPGFVDMLVKEFKQIGVKDCENILALPTRGTRGVKDGENFLAQPKSGTHGVQFMHKAENI</sequence>
<dbReference type="PANTHER" id="PTHR46116">
    <property type="entry name" value="(E3-INDEPENDENT) E2 UBIQUITIN-CONJUGATING ENZYME"/>
    <property type="match status" value="1"/>
</dbReference>
<evidence type="ECO:0000259" key="4">
    <source>
        <dbReference type="PROSITE" id="PS50127"/>
    </source>
</evidence>
<proteinExistence type="predicted"/>
<dbReference type="Pfam" id="PF00179">
    <property type="entry name" value="UQ_con"/>
    <property type="match status" value="1"/>
</dbReference>
<feature type="compositionally biased region" description="Polar residues" evidence="3">
    <location>
        <begin position="171"/>
        <end position="186"/>
    </location>
</feature>
<evidence type="ECO:0000256" key="2">
    <source>
        <dbReference type="ARBA" id="ARBA00022786"/>
    </source>
</evidence>
<evidence type="ECO:0000256" key="3">
    <source>
        <dbReference type="SAM" id="MobiDB-lite"/>
    </source>
</evidence>
<dbReference type="PANTHER" id="PTHR46116:SF41">
    <property type="entry name" value="UBIQUITIN-CONJUGATING ENZYME E2 25-RELATED"/>
    <property type="match status" value="1"/>
</dbReference>
<dbReference type="Proteomes" id="UP000827721">
    <property type="component" value="Unassembled WGS sequence"/>
</dbReference>
<feature type="domain" description="UBC core" evidence="4">
    <location>
        <begin position="310"/>
        <end position="483"/>
    </location>
</feature>
<reference evidence="5 6" key="1">
    <citation type="submission" date="2021-02" db="EMBL/GenBank/DDBJ databases">
        <title>Plant Genome Project.</title>
        <authorList>
            <person name="Zhang R.-G."/>
        </authorList>
    </citation>
    <scope>NUCLEOTIDE SEQUENCE [LARGE SCALE GENOMIC DNA]</scope>
    <source>
        <tissue evidence="5">Leaves</tissue>
    </source>
</reference>
<evidence type="ECO:0000313" key="5">
    <source>
        <dbReference type="EMBL" id="KAH7544139.1"/>
    </source>
</evidence>
<dbReference type="Gene3D" id="3.10.110.10">
    <property type="entry name" value="Ubiquitin Conjugating Enzyme"/>
    <property type="match status" value="1"/>
</dbReference>
<dbReference type="EMBL" id="JAFEMO010000015">
    <property type="protein sequence ID" value="KAH7544139.1"/>
    <property type="molecule type" value="Genomic_DNA"/>
</dbReference>
<dbReference type="SUPFAM" id="SSF54495">
    <property type="entry name" value="UBC-like"/>
    <property type="match status" value="1"/>
</dbReference>
<evidence type="ECO:0000256" key="1">
    <source>
        <dbReference type="ARBA" id="ARBA00022679"/>
    </source>
</evidence>
<dbReference type="CDD" id="cd23837">
    <property type="entry name" value="UBCc_UBE2O"/>
    <property type="match status" value="1"/>
</dbReference>
<dbReference type="SMART" id="SM00212">
    <property type="entry name" value="UBCc"/>
    <property type="match status" value="1"/>
</dbReference>
<evidence type="ECO:0000313" key="6">
    <source>
        <dbReference type="Proteomes" id="UP000827721"/>
    </source>
</evidence>
<keyword evidence="1" id="KW-0808">Transferase</keyword>
<feature type="region of interest" description="Disordered" evidence="3">
    <location>
        <begin position="161"/>
        <end position="186"/>
    </location>
</feature>
<dbReference type="InterPro" id="IPR016135">
    <property type="entry name" value="UBQ-conjugating_enzyme/RWD"/>
</dbReference>